<dbReference type="InterPro" id="IPR023393">
    <property type="entry name" value="START-like_dom_sf"/>
</dbReference>
<reference evidence="3" key="2">
    <citation type="submission" date="2015-06" db="UniProtKB">
        <authorList>
            <consortium name="EnsemblMetazoa"/>
        </authorList>
    </citation>
    <scope>IDENTIFICATION</scope>
</reference>
<feature type="region of interest" description="Disordered" evidence="1">
    <location>
        <begin position="389"/>
        <end position="436"/>
    </location>
</feature>
<dbReference type="PANTHER" id="PTHR12659:SF7">
    <property type="entry name" value="CROSSVEINLESS C, ISOFORM C"/>
    <property type="match status" value="1"/>
</dbReference>
<feature type="compositionally biased region" description="Polar residues" evidence="1">
    <location>
        <begin position="421"/>
        <end position="436"/>
    </location>
</feature>
<dbReference type="AlphaFoldDB" id="T1K9M6"/>
<dbReference type="GO" id="GO:0007165">
    <property type="term" value="P:signal transduction"/>
    <property type="evidence" value="ECO:0007669"/>
    <property type="project" value="InterPro"/>
</dbReference>
<sequence>MHTSNNNGDSMETKWDRKSKKTNGSSNTNNLNYSNNLFGCDVNNIEKAYGGLTLPPFIENALIYLARYGINAVGIFRKSGVKSRIMALRQKLESMTGSKKEPTLGTPVTTPSPTSGNKKFTEPVNNNASPKGRSATLGRHYNVNNFGPTGIGSGSSTINYRLSSSYAAGDDFCVYDVADMVKMWLREIKPRPLITKEVIKAYKELMMVNNPAHNNNNVNNNNDNDNNNLTNGPSPIELSLRLTVLLSDSQRAILEIFLHFLSLFAANSEVNQMNSQNLAICFTPSLCECDNLTGDFIGAPGIVNNNLPNNNNLMSNNQINGLPFVSNSDPNFTLNGSTLPRSADTEIIFDAQRCLQYLIDNCSSISMISLSSLPFSPVAPTLSTPTLNATKYENSSSSSSSLPMKNGDNSGDSDHPMDCSLSINDEQPCQQNNSSYTVNHLNPLMSSLSLSNDVNYNNHSKSSNSNNNSNNNNVNTNGFLHSSPSNSSLINGGNLLPSTYESSIIINAAPSDILKRILYQKNLFDPTVVEWRIVKQSPFENSDVFEYKVQSSFFLPLKTFTIDRRWSFIENQPFTETSSSPSPSRSFYSSLKRPKPAKASFKGIVLRETGYLYDSWWRIGTHGEGKCQLDISIAVDLRGHSYYWYTNTFPAIIDWQLYQIKQSFLVDFIETKNFKSTTV</sequence>
<feature type="domain" description="Rho-GAP" evidence="2">
    <location>
        <begin position="40"/>
        <end position="314"/>
    </location>
</feature>
<dbReference type="PANTHER" id="PTHR12659">
    <property type="entry name" value="RHO-TYPE GTPASE ACTIVATING PROTEIN"/>
    <property type="match status" value="1"/>
</dbReference>
<evidence type="ECO:0000313" key="3">
    <source>
        <dbReference type="EnsemblMetazoa" id="tetur07g05490.1"/>
    </source>
</evidence>
<dbReference type="InterPro" id="IPR008936">
    <property type="entry name" value="Rho_GTPase_activation_prot"/>
</dbReference>
<dbReference type="STRING" id="32264.T1K9M6"/>
<feature type="region of interest" description="Disordered" evidence="1">
    <location>
        <begin position="452"/>
        <end position="480"/>
    </location>
</feature>
<evidence type="ECO:0000256" key="1">
    <source>
        <dbReference type="SAM" id="MobiDB-lite"/>
    </source>
</evidence>
<feature type="region of interest" description="Disordered" evidence="1">
    <location>
        <begin position="1"/>
        <end position="30"/>
    </location>
</feature>
<protein>
    <recommendedName>
        <fullName evidence="2">Rho-GAP domain-containing protein</fullName>
    </recommendedName>
</protein>
<dbReference type="Gene3D" id="1.10.555.10">
    <property type="entry name" value="Rho GTPase activation protein"/>
    <property type="match status" value="1"/>
</dbReference>
<name>T1K9M6_TETUR</name>
<accession>T1K9M6</accession>
<reference evidence="4" key="1">
    <citation type="submission" date="2011-08" db="EMBL/GenBank/DDBJ databases">
        <authorList>
            <person name="Rombauts S."/>
        </authorList>
    </citation>
    <scope>NUCLEOTIDE SEQUENCE</scope>
    <source>
        <strain evidence="4">London</strain>
    </source>
</reference>
<dbReference type="EnsemblMetazoa" id="tetur07g05490.1">
    <property type="protein sequence ID" value="tetur07g05490.1"/>
    <property type="gene ID" value="tetur07g05490"/>
</dbReference>
<dbReference type="GO" id="GO:0005096">
    <property type="term" value="F:GTPase activator activity"/>
    <property type="evidence" value="ECO:0007669"/>
    <property type="project" value="TreeGrafter"/>
</dbReference>
<organism evidence="3 4">
    <name type="scientific">Tetranychus urticae</name>
    <name type="common">Two-spotted spider mite</name>
    <dbReference type="NCBI Taxonomy" id="32264"/>
    <lineage>
        <taxon>Eukaryota</taxon>
        <taxon>Metazoa</taxon>
        <taxon>Ecdysozoa</taxon>
        <taxon>Arthropoda</taxon>
        <taxon>Chelicerata</taxon>
        <taxon>Arachnida</taxon>
        <taxon>Acari</taxon>
        <taxon>Acariformes</taxon>
        <taxon>Trombidiformes</taxon>
        <taxon>Prostigmata</taxon>
        <taxon>Eleutherengona</taxon>
        <taxon>Raphignathae</taxon>
        <taxon>Tetranychoidea</taxon>
        <taxon>Tetranychidae</taxon>
        <taxon>Tetranychus</taxon>
    </lineage>
</organism>
<dbReference type="HOGENOM" id="CLU_405086_0_0_1"/>
<feature type="region of interest" description="Disordered" evidence="1">
    <location>
        <begin position="94"/>
        <end position="138"/>
    </location>
</feature>
<dbReference type="EMBL" id="CAEY01001892">
    <property type="status" value="NOT_ANNOTATED_CDS"/>
    <property type="molecule type" value="Genomic_DNA"/>
</dbReference>
<dbReference type="GO" id="GO:0030036">
    <property type="term" value="P:actin cytoskeleton organization"/>
    <property type="evidence" value="ECO:0007669"/>
    <property type="project" value="TreeGrafter"/>
</dbReference>
<dbReference type="Pfam" id="PF00620">
    <property type="entry name" value="RhoGAP"/>
    <property type="match status" value="1"/>
</dbReference>
<dbReference type="Gene3D" id="3.30.530.20">
    <property type="match status" value="1"/>
</dbReference>
<keyword evidence="4" id="KW-1185">Reference proteome</keyword>
<dbReference type="PROSITE" id="PS50238">
    <property type="entry name" value="RHOGAP"/>
    <property type="match status" value="1"/>
</dbReference>
<dbReference type="SUPFAM" id="SSF55961">
    <property type="entry name" value="Bet v1-like"/>
    <property type="match status" value="1"/>
</dbReference>
<dbReference type="GO" id="GO:0035023">
    <property type="term" value="P:regulation of Rho protein signal transduction"/>
    <property type="evidence" value="ECO:0007669"/>
    <property type="project" value="TreeGrafter"/>
</dbReference>
<dbReference type="SUPFAM" id="SSF48350">
    <property type="entry name" value="GTPase activation domain, GAP"/>
    <property type="match status" value="1"/>
</dbReference>
<dbReference type="Proteomes" id="UP000015104">
    <property type="component" value="Unassembled WGS sequence"/>
</dbReference>
<dbReference type="InterPro" id="IPR000198">
    <property type="entry name" value="RhoGAP_dom"/>
</dbReference>
<dbReference type="eggNOG" id="KOG2200">
    <property type="taxonomic scope" value="Eukaryota"/>
</dbReference>
<dbReference type="SMART" id="SM00324">
    <property type="entry name" value="RhoGAP"/>
    <property type="match status" value="1"/>
</dbReference>
<feature type="compositionally biased region" description="Low complexity" evidence="1">
    <location>
        <begin position="103"/>
        <end position="116"/>
    </location>
</feature>
<proteinExistence type="predicted"/>
<evidence type="ECO:0000259" key="2">
    <source>
        <dbReference type="PROSITE" id="PS50238"/>
    </source>
</evidence>
<evidence type="ECO:0000313" key="4">
    <source>
        <dbReference type="Proteomes" id="UP000015104"/>
    </source>
</evidence>
<feature type="compositionally biased region" description="Low complexity" evidence="1">
    <location>
        <begin position="452"/>
        <end position="477"/>
    </location>
</feature>
<feature type="compositionally biased region" description="Polar residues" evidence="1">
    <location>
        <begin position="1"/>
        <end position="10"/>
    </location>
</feature>